<evidence type="ECO:0000313" key="4">
    <source>
        <dbReference type="Proteomes" id="UP000092671"/>
    </source>
</evidence>
<accession>A0A1B8PMY2</accession>
<proteinExistence type="predicted"/>
<sequence>MMRLQSLFIALIATSTILFSTNVSARVGPAYDDGSSYGYACTHHINGHVLLRSGPGQNYKALARMPNGSDVSIIGERTVNGWLWYKIKFGRNMGWARSDYICR</sequence>
<evidence type="ECO:0000256" key="1">
    <source>
        <dbReference type="SAM" id="SignalP"/>
    </source>
</evidence>
<dbReference type="AlphaFoldDB" id="A0A1B8PMY2"/>
<feature type="signal peptide" evidence="1">
    <location>
        <begin position="1"/>
        <end position="25"/>
    </location>
</feature>
<keyword evidence="1" id="KW-0732">Signal</keyword>
<feature type="domain" description="SH3b" evidence="2">
    <location>
        <begin position="51"/>
        <end position="101"/>
    </location>
</feature>
<gene>
    <name evidence="3" type="ORF">A9Z60_01885</name>
</gene>
<comment type="caution">
    <text evidence="3">The sequence shown here is derived from an EMBL/GenBank/DDBJ whole genome shotgun (WGS) entry which is preliminary data.</text>
</comment>
<dbReference type="EMBL" id="LZDN01000001">
    <property type="protein sequence ID" value="OBX52440.1"/>
    <property type="molecule type" value="Genomic_DNA"/>
</dbReference>
<protein>
    <recommendedName>
        <fullName evidence="2">SH3b domain-containing protein</fullName>
    </recommendedName>
</protein>
<evidence type="ECO:0000313" key="3">
    <source>
        <dbReference type="EMBL" id="OBX52440.1"/>
    </source>
</evidence>
<organism evidence="3 4">
    <name type="scientific">Moraxella nonliquefaciens</name>
    <dbReference type="NCBI Taxonomy" id="478"/>
    <lineage>
        <taxon>Bacteria</taxon>
        <taxon>Pseudomonadati</taxon>
        <taxon>Pseudomonadota</taxon>
        <taxon>Gammaproteobacteria</taxon>
        <taxon>Moraxellales</taxon>
        <taxon>Moraxellaceae</taxon>
        <taxon>Moraxella</taxon>
    </lineage>
</organism>
<name>A0A1B8PMY2_MORNO</name>
<dbReference type="Proteomes" id="UP000092671">
    <property type="component" value="Unassembled WGS sequence"/>
</dbReference>
<feature type="chain" id="PRO_5008611735" description="SH3b domain-containing protein" evidence="1">
    <location>
        <begin position="26"/>
        <end position="103"/>
    </location>
</feature>
<reference evidence="3 4" key="1">
    <citation type="submission" date="2016-06" db="EMBL/GenBank/DDBJ databases">
        <title>Draft genome of Moraxella nonliquefaciens CCUG 60284.</title>
        <authorList>
            <person name="Salva-Serra F."/>
            <person name="Engstrom-Jakobsson H."/>
            <person name="Thorell K."/>
            <person name="Gonzales-Siles L."/>
            <person name="Karlsson R."/>
            <person name="Boulund F."/>
            <person name="Engstrand L."/>
            <person name="Kristiansson E."/>
            <person name="Moore E."/>
        </authorList>
    </citation>
    <scope>NUCLEOTIDE SEQUENCE [LARGE SCALE GENOMIC DNA]</scope>
    <source>
        <strain evidence="3 4">CCUG 60284</strain>
    </source>
</reference>
<dbReference type="Pfam" id="PF08239">
    <property type="entry name" value="SH3_3"/>
    <property type="match status" value="1"/>
</dbReference>
<dbReference type="Gene3D" id="2.30.30.40">
    <property type="entry name" value="SH3 Domains"/>
    <property type="match status" value="1"/>
</dbReference>
<dbReference type="RefSeq" id="WP_066891248.1">
    <property type="nucleotide sequence ID" value="NZ_LZDN01000001.1"/>
</dbReference>
<evidence type="ECO:0000259" key="2">
    <source>
        <dbReference type="Pfam" id="PF08239"/>
    </source>
</evidence>
<dbReference type="InterPro" id="IPR003646">
    <property type="entry name" value="SH3-like_bac-type"/>
</dbReference>